<name>A0ABW3AMV6_9SPHI</name>
<sequence>MGIEEDIKSTNFEDNYHKAVINLAYTSGWINNYLRPEFEKHNLTQQQFNILRILRGQFPKPATVNLLKERMIDKMSDASRIVDRLVQKGLVSRCTNSRDRRAVDIRISEEGLSILKKMDVDFKTRDLFKQNLTEEEAGQLSDLLDKMRGRCISDSCGSDGCE</sequence>
<organism evidence="2 4">
    <name type="scientific">Mucilaginibacter litoreus</name>
    <dbReference type="NCBI Taxonomy" id="1048221"/>
    <lineage>
        <taxon>Bacteria</taxon>
        <taxon>Pseudomonadati</taxon>
        <taxon>Bacteroidota</taxon>
        <taxon>Sphingobacteriia</taxon>
        <taxon>Sphingobacteriales</taxon>
        <taxon>Sphingobacteriaceae</taxon>
        <taxon>Mucilaginibacter</taxon>
    </lineage>
</organism>
<dbReference type="InterPro" id="IPR036388">
    <property type="entry name" value="WH-like_DNA-bd_sf"/>
</dbReference>
<evidence type="ECO:0000259" key="1">
    <source>
        <dbReference type="PROSITE" id="PS50995"/>
    </source>
</evidence>
<dbReference type="Pfam" id="PF01047">
    <property type="entry name" value="MarR"/>
    <property type="match status" value="1"/>
</dbReference>
<dbReference type="InterPro" id="IPR000835">
    <property type="entry name" value="HTH_MarR-typ"/>
</dbReference>
<dbReference type="EMBL" id="JBHTHZ010000001">
    <property type="protein sequence ID" value="MFD0792438.1"/>
    <property type="molecule type" value="Genomic_DNA"/>
</dbReference>
<proteinExistence type="predicted"/>
<dbReference type="EMBL" id="JBHTHZ010000001">
    <property type="protein sequence ID" value="MFD0792310.1"/>
    <property type="molecule type" value="Genomic_DNA"/>
</dbReference>
<keyword evidence="4" id="KW-1185">Reference proteome</keyword>
<reference evidence="2" key="1">
    <citation type="journal article" date="2014" name="Int. J. Syst. Evol. Microbiol.">
        <title>Complete genome of a new Firmicutes species belonging to the dominant human colonic microbiota ('Ruminococcus bicirculans') reveals two chromosomes and a selective capacity to utilize plant glucans.</title>
        <authorList>
            <consortium name="NISC Comparative Sequencing Program"/>
            <person name="Wegmann U."/>
            <person name="Louis P."/>
            <person name="Goesmann A."/>
            <person name="Henrissat B."/>
            <person name="Duncan S.H."/>
            <person name="Flint H.J."/>
        </authorList>
    </citation>
    <scope>NUCLEOTIDE SEQUENCE</scope>
    <source>
        <strain evidence="2">CCUG 61484</strain>
    </source>
</reference>
<feature type="domain" description="HTH marR-type" evidence="1">
    <location>
        <begin position="13"/>
        <end position="149"/>
    </location>
</feature>
<evidence type="ECO:0000313" key="4">
    <source>
        <dbReference type="Proteomes" id="UP001597010"/>
    </source>
</evidence>
<dbReference type="InterPro" id="IPR039422">
    <property type="entry name" value="MarR/SlyA-like"/>
</dbReference>
<dbReference type="PRINTS" id="PR00598">
    <property type="entry name" value="HTHMARR"/>
</dbReference>
<accession>A0ABW3AMV6</accession>
<protein>
    <submittedName>
        <fullName evidence="2">MarR family winged helix-turn-helix transcriptional regulator</fullName>
    </submittedName>
</protein>
<reference evidence="2" key="3">
    <citation type="submission" date="2024-09" db="EMBL/GenBank/DDBJ databases">
        <authorList>
            <person name="Sun Q."/>
            <person name="Mori K."/>
        </authorList>
    </citation>
    <scope>NUCLEOTIDE SEQUENCE</scope>
    <source>
        <strain evidence="2">CCUG 61484</strain>
    </source>
</reference>
<dbReference type="PROSITE" id="PS50995">
    <property type="entry name" value="HTH_MARR_2"/>
    <property type="match status" value="1"/>
</dbReference>
<gene>
    <name evidence="2" type="ORF">ACFQZX_01700</name>
    <name evidence="3" type="ORF">ACFQZX_02345</name>
</gene>
<dbReference type="Proteomes" id="UP001597010">
    <property type="component" value="Unassembled WGS sequence"/>
</dbReference>
<dbReference type="RefSeq" id="WP_377111014.1">
    <property type="nucleotide sequence ID" value="NZ_JBHTHZ010000001.1"/>
</dbReference>
<dbReference type="PANTHER" id="PTHR33164">
    <property type="entry name" value="TRANSCRIPTIONAL REGULATOR, MARR FAMILY"/>
    <property type="match status" value="1"/>
</dbReference>
<dbReference type="Gene3D" id="1.10.10.10">
    <property type="entry name" value="Winged helix-like DNA-binding domain superfamily/Winged helix DNA-binding domain"/>
    <property type="match status" value="1"/>
</dbReference>
<dbReference type="SMART" id="SM00347">
    <property type="entry name" value="HTH_MARR"/>
    <property type="match status" value="1"/>
</dbReference>
<dbReference type="SUPFAM" id="SSF46785">
    <property type="entry name" value="Winged helix' DNA-binding domain"/>
    <property type="match status" value="1"/>
</dbReference>
<dbReference type="InterPro" id="IPR036390">
    <property type="entry name" value="WH_DNA-bd_sf"/>
</dbReference>
<evidence type="ECO:0000313" key="2">
    <source>
        <dbReference type="EMBL" id="MFD0792310.1"/>
    </source>
</evidence>
<evidence type="ECO:0000313" key="3">
    <source>
        <dbReference type="EMBL" id="MFD0792438.1"/>
    </source>
</evidence>
<dbReference type="PANTHER" id="PTHR33164:SF101">
    <property type="entry name" value="TRANSCRIPTIONAL REPRESSOR MPRA"/>
    <property type="match status" value="1"/>
</dbReference>
<reference evidence="4" key="2">
    <citation type="journal article" date="2019" name="Int. J. Syst. Evol. Microbiol.">
        <title>The Global Catalogue of Microorganisms (GCM) 10K type strain sequencing project: providing services to taxonomists for standard genome sequencing and annotation.</title>
        <authorList>
            <consortium name="The Broad Institute Genomics Platform"/>
            <consortium name="The Broad Institute Genome Sequencing Center for Infectious Disease"/>
            <person name="Wu L."/>
            <person name="Ma J."/>
        </authorList>
    </citation>
    <scope>NUCLEOTIDE SEQUENCE [LARGE SCALE GENOMIC DNA]</scope>
    <source>
        <strain evidence="4">CCUG 61484</strain>
    </source>
</reference>
<comment type="caution">
    <text evidence="2">The sequence shown here is derived from an EMBL/GenBank/DDBJ whole genome shotgun (WGS) entry which is preliminary data.</text>
</comment>